<keyword evidence="2 6" id="KW-0808">Transferase</keyword>
<gene>
    <name evidence="8" type="ORF">VNO80_24906</name>
</gene>
<proteinExistence type="inferred from homology"/>
<reference evidence="8 9" key="1">
    <citation type="submission" date="2024-01" db="EMBL/GenBank/DDBJ databases">
        <title>The genomes of 5 underutilized Papilionoideae crops provide insights into root nodulation and disease resistanc.</title>
        <authorList>
            <person name="Jiang F."/>
        </authorList>
    </citation>
    <scope>NUCLEOTIDE SEQUENCE [LARGE SCALE GENOMIC DNA]</scope>
    <source>
        <strain evidence="8">JINMINGXINNONG_FW02</strain>
        <tissue evidence="8">Leaves</tissue>
    </source>
</reference>
<keyword evidence="3" id="KW-0203">Cytokinin biosynthesis</keyword>
<dbReference type="HAMAP" id="MF_00185">
    <property type="entry name" value="IPP_trans"/>
    <property type="match status" value="1"/>
</dbReference>
<dbReference type="GO" id="GO:0005739">
    <property type="term" value="C:mitochondrion"/>
    <property type="evidence" value="ECO:0007669"/>
    <property type="project" value="TreeGrafter"/>
</dbReference>
<dbReference type="GO" id="GO:0005524">
    <property type="term" value="F:ATP binding"/>
    <property type="evidence" value="ECO:0007669"/>
    <property type="project" value="UniProtKB-KW"/>
</dbReference>
<keyword evidence="5 6" id="KW-0067">ATP-binding</keyword>
<dbReference type="SUPFAM" id="SSF52540">
    <property type="entry name" value="P-loop containing nucleoside triphosphate hydrolases"/>
    <property type="match status" value="1"/>
</dbReference>
<dbReference type="GO" id="GO:0006400">
    <property type="term" value="P:tRNA modification"/>
    <property type="evidence" value="ECO:0007669"/>
    <property type="project" value="TreeGrafter"/>
</dbReference>
<dbReference type="EMBL" id="JAYMYR010000009">
    <property type="protein sequence ID" value="KAK7341965.1"/>
    <property type="molecule type" value="Genomic_DNA"/>
</dbReference>
<dbReference type="PANTHER" id="PTHR11088">
    <property type="entry name" value="TRNA DIMETHYLALLYLTRANSFERASE"/>
    <property type="match status" value="1"/>
</dbReference>
<dbReference type="Pfam" id="PF04949">
    <property type="entry name" value="Transcrip_act"/>
    <property type="match status" value="1"/>
</dbReference>
<dbReference type="Gene3D" id="3.40.50.300">
    <property type="entry name" value="P-loop containing nucleotide triphosphate hydrolases"/>
    <property type="match status" value="1"/>
</dbReference>
<feature type="compositionally biased region" description="Polar residues" evidence="7">
    <location>
        <begin position="1"/>
        <end position="32"/>
    </location>
</feature>
<dbReference type="Proteomes" id="UP001374584">
    <property type="component" value="Unassembled WGS sequence"/>
</dbReference>
<feature type="compositionally biased region" description="Basic and acidic residues" evidence="7">
    <location>
        <begin position="33"/>
        <end position="42"/>
    </location>
</feature>
<evidence type="ECO:0000256" key="6">
    <source>
        <dbReference type="RuleBase" id="RU003785"/>
    </source>
</evidence>
<evidence type="ECO:0000313" key="9">
    <source>
        <dbReference type="Proteomes" id="UP001374584"/>
    </source>
</evidence>
<dbReference type="Gene3D" id="1.10.20.140">
    <property type="match status" value="1"/>
</dbReference>
<sequence>MATPKQSYEQHQQQTNVQRVRNSGMINVNQSPMRDDKEEEMSRSALAMFRAKEEEIERKKMEVRDKVHAYLGRVEEETKRLAEIREELEGLTDPLRKEVAMVRKKIDSVNKELKPLGQTCQRKEREYKEALDAFNEKNKEKAQLVTKLMELVTESEKLRMKKLEELSKNALEEERRVKERLTMASERTVTSNSTGGERPKVVVIMGPTASGKSKLAVDLASHFPVEVINADSMQVYRGLDVLSNKLPLSHQNGVPHHLLGTVSPNVEFTAKAFRDSAIPIIDDILARNRLPVVVGGTNYYIQALVSPFLLVDSAEDMDESCLGDPPGITQPENSFPTENDGSSYGYDLLKDIDPVAANRIHPNNHRKINQYISLYTRTGVPPSKVFQGKAAENWGQVDNLRYDCCFVCVDASLPVLDRYVEQRVDCMMEDGLLNEVYDIYNLNADYTRGLRQAIGVREFEPLLRTCVVKDMYERERELTEGSSIEKGKTLFNGNLVELVRSSSDTESTILLEEAIEKVKVNTRRLVRRQKRMLSRLQTLFGWSIHFVDSTAPISSKSEDVWARQVVESAVEIVKSFLSGNGSFSSTFGTSNDTGMKIIQRDLWTQYVCKACGDRVLRGLHEWEQHRQGRGHRKRISSLKSKDQFPGFVEQKVEYSRCEQ</sequence>
<feature type="region of interest" description="Disordered" evidence="7">
    <location>
        <begin position="178"/>
        <end position="198"/>
    </location>
</feature>
<organism evidence="8 9">
    <name type="scientific">Phaseolus coccineus</name>
    <name type="common">Scarlet runner bean</name>
    <name type="synonym">Phaseolus multiflorus</name>
    <dbReference type="NCBI Taxonomy" id="3886"/>
    <lineage>
        <taxon>Eukaryota</taxon>
        <taxon>Viridiplantae</taxon>
        <taxon>Streptophyta</taxon>
        <taxon>Embryophyta</taxon>
        <taxon>Tracheophyta</taxon>
        <taxon>Spermatophyta</taxon>
        <taxon>Magnoliopsida</taxon>
        <taxon>eudicotyledons</taxon>
        <taxon>Gunneridae</taxon>
        <taxon>Pentapetalae</taxon>
        <taxon>rosids</taxon>
        <taxon>fabids</taxon>
        <taxon>Fabales</taxon>
        <taxon>Fabaceae</taxon>
        <taxon>Papilionoideae</taxon>
        <taxon>50 kb inversion clade</taxon>
        <taxon>NPAAA clade</taxon>
        <taxon>indigoferoid/millettioid clade</taxon>
        <taxon>Phaseoleae</taxon>
        <taxon>Phaseolus</taxon>
    </lineage>
</organism>
<comment type="caution">
    <text evidence="8">The sequence shown here is derived from an EMBL/GenBank/DDBJ whole genome shotgun (WGS) entry which is preliminary data.</text>
</comment>
<accession>A0AAN9LTA2</accession>
<dbReference type="GO" id="GO:0052381">
    <property type="term" value="F:tRNA dimethylallyltransferase activity"/>
    <property type="evidence" value="ECO:0007669"/>
    <property type="project" value="InterPro"/>
</dbReference>
<dbReference type="AlphaFoldDB" id="A0AAN9LTA2"/>
<evidence type="ECO:0008006" key="10">
    <source>
        <dbReference type="Google" id="ProtNLM"/>
    </source>
</evidence>
<dbReference type="InterPro" id="IPR018022">
    <property type="entry name" value="IPT"/>
</dbReference>
<feature type="region of interest" description="Disordered" evidence="7">
    <location>
        <begin position="1"/>
        <end position="43"/>
    </location>
</feature>
<protein>
    <recommendedName>
        <fullName evidence="10">RAB6-interacting golgin</fullName>
    </recommendedName>
</protein>
<evidence type="ECO:0000313" key="8">
    <source>
        <dbReference type="EMBL" id="KAK7341965.1"/>
    </source>
</evidence>
<dbReference type="InterPro" id="IPR039657">
    <property type="entry name" value="Dimethylallyltransferase"/>
</dbReference>
<comment type="similarity">
    <text evidence="1 6">Belongs to the IPP transferase family.</text>
</comment>
<evidence type="ECO:0000256" key="4">
    <source>
        <dbReference type="ARBA" id="ARBA00022741"/>
    </source>
</evidence>
<dbReference type="NCBIfam" id="TIGR00174">
    <property type="entry name" value="miaA"/>
    <property type="match status" value="1"/>
</dbReference>
<feature type="compositionally biased region" description="Polar residues" evidence="7">
    <location>
        <begin position="185"/>
        <end position="195"/>
    </location>
</feature>
<keyword evidence="9" id="KW-1185">Reference proteome</keyword>
<dbReference type="FunFam" id="3.30.160.60:FF:002405">
    <property type="entry name" value="tRNA dimethylallyltransferase"/>
    <property type="match status" value="1"/>
</dbReference>
<dbReference type="PANTHER" id="PTHR11088:SF82">
    <property type="entry name" value="TRNA DIMETHYLALLYLTRANSFERASE 2"/>
    <property type="match status" value="1"/>
</dbReference>
<evidence type="ECO:0000256" key="3">
    <source>
        <dbReference type="ARBA" id="ARBA00022712"/>
    </source>
</evidence>
<dbReference type="InterPro" id="IPR007033">
    <property type="entry name" value="GORAB"/>
</dbReference>
<dbReference type="InterPro" id="IPR027417">
    <property type="entry name" value="P-loop_NTPase"/>
</dbReference>
<evidence type="ECO:0000256" key="2">
    <source>
        <dbReference type="ARBA" id="ARBA00022679"/>
    </source>
</evidence>
<evidence type="ECO:0000256" key="5">
    <source>
        <dbReference type="ARBA" id="ARBA00022840"/>
    </source>
</evidence>
<dbReference type="Pfam" id="PF01715">
    <property type="entry name" value="IPPT"/>
    <property type="match status" value="1"/>
</dbReference>
<name>A0AAN9LTA2_PHACN</name>
<keyword evidence="4 6" id="KW-0547">Nucleotide-binding</keyword>
<evidence type="ECO:0000256" key="7">
    <source>
        <dbReference type="SAM" id="MobiDB-lite"/>
    </source>
</evidence>
<dbReference type="Gene3D" id="3.30.160.60">
    <property type="entry name" value="Classic Zinc Finger"/>
    <property type="match status" value="1"/>
</dbReference>
<dbReference type="GO" id="GO:0009691">
    <property type="term" value="P:cytokinin biosynthetic process"/>
    <property type="evidence" value="ECO:0007669"/>
    <property type="project" value="UniProtKB-KW"/>
</dbReference>
<evidence type="ECO:0000256" key="1">
    <source>
        <dbReference type="ARBA" id="ARBA00005842"/>
    </source>
</evidence>